<gene>
    <name evidence="1" type="ORF">JOC54_002441</name>
</gene>
<reference evidence="1" key="1">
    <citation type="submission" date="2021-01" db="EMBL/GenBank/DDBJ databases">
        <title>Genomic Encyclopedia of Type Strains, Phase IV (KMG-IV): sequencing the most valuable type-strain genomes for metagenomic binning, comparative biology and taxonomic classification.</title>
        <authorList>
            <person name="Goeker M."/>
        </authorList>
    </citation>
    <scope>NUCLEOTIDE SEQUENCE</scope>
    <source>
        <strain evidence="1">DSM 21943</strain>
    </source>
</reference>
<evidence type="ECO:0008006" key="3">
    <source>
        <dbReference type="Google" id="ProtNLM"/>
    </source>
</evidence>
<dbReference type="EMBL" id="JAFBCV010000007">
    <property type="protein sequence ID" value="MBM7839170.1"/>
    <property type="molecule type" value="Genomic_DNA"/>
</dbReference>
<evidence type="ECO:0000313" key="1">
    <source>
        <dbReference type="EMBL" id="MBM7839170.1"/>
    </source>
</evidence>
<accession>A0ABS2SUG4</accession>
<keyword evidence="2" id="KW-1185">Reference proteome</keyword>
<comment type="caution">
    <text evidence="1">The sequence shown here is derived from an EMBL/GenBank/DDBJ whole genome shotgun (WGS) entry which is preliminary data.</text>
</comment>
<dbReference type="Pfam" id="PF13783">
    <property type="entry name" value="DUF4177"/>
    <property type="match status" value="1"/>
</dbReference>
<dbReference type="InterPro" id="IPR025234">
    <property type="entry name" value="YjzH-like"/>
</dbReference>
<sequence length="61" mass="6740">MEYKVIKIPTGSSKKNRLKTETLLNEEAANGWVVDQILPIQTILGSSMDHASVLLKKDASK</sequence>
<dbReference type="RefSeq" id="WP_204466489.1">
    <property type="nucleotide sequence ID" value="NZ_JAFBCV010000007.1"/>
</dbReference>
<dbReference type="Proteomes" id="UP001179280">
    <property type="component" value="Unassembled WGS sequence"/>
</dbReference>
<protein>
    <recommendedName>
        <fullName evidence="3">DUF4177 domain-containing protein</fullName>
    </recommendedName>
</protein>
<name>A0ABS2SUG4_9BACI</name>
<evidence type="ECO:0000313" key="2">
    <source>
        <dbReference type="Proteomes" id="UP001179280"/>
    </source>
</evidence>
<organism evidence="1 2">
    <name type="scientific">Shouchella xiaoxiensis</name>
    <dbReference type="NCBI Taxonomy" id="766895"/>
    <lineage>
        <taxon>Bacteria</taxon>
        <taxon>Bacillati</taxon>
        <taxon>Bacillota</taxon>
        <taxon>Bacilli</taxon>
        <taxon>Bacillales</taxon>
        <taxon>Bacillaceae</taxon>
        <taxon>Shouchella</taxon>
    </lineage>
</organism>
<proteinExistence type="predicted"/>